<evidence type="ECO:0000313" key="2">
    <source>
        <dbReference type="Proteomes" id="UP001156641"/>
    </source>
</evidence>
<dbReference type="EMBL" id="BSOS01000099">
    <property type="protein sequence ID" value="GLR68939.1"/>
    <property type="molecule type" value="Genomic_DNA"/>
</dbReference>
<comment type="caution">
    <text evidence="1">The sequence shown here is derived from an EMBL/GenBank/DDBJ whole genome shotgun (WGS) entry which is preliminary data.</text>
</comment>
<evidence type="ECO:0008006" key="3">
    <source>
        <dbReference type="Google" id="ProtNLM"/>
    </source>
</evidence>
<reference evidence="2" key="1">
    <citation type="journal article" date="2019" name="Int. J. Syst. Evol. Microbiol.">
        <title>The Global Catalogue of Microorganisms (GCM) 10K type strain sequencing project: providing services to taxonomists for standard genome sequencing and annotation.</title>
        <authorList>
            <consortium name="The Broad Institute Genomics Platform"/>
            <consortium name="The Broad Institute Genome Sequencing Center for Infectious Disease"/>
            <person name="Wu L."/>
            <person name="Ma J."/>
        </authorList>
    </citation>
    <scope>NUCLEOTIDE SEQUENCE [LARGE SCALE GENOMIC DNA]</scope>
    <source>
        <strain evidence="2">NBRC 112502</strain>
    </source>
</reference>
<dbReference type="InterPro" id="IPR007060">
    <property type="entry name" value="FtsL/DivIC"/>
</dbReference>
<sequence length="107" mass="11785">MLRAIKYRLRSYLPPAIFLAISGYFGWNALHGKSGLEAQNVQIAELAQAQQAFSAADAQRQQWETRIADLSGSSISQDMLDGQARKVLNLANPNDLVIDLPQNKSAE</sequence>
<dbReference type="Proteomes" id="UP001156641">
    <property type="component" value="Unassembled WGS sequence"/>
</dbReference>
<dbReference type="Pfam" id="PF04977">
    <property type="entry name" value="DivIC"/>
    <property type="match status" value="1"/>
</dbReference>
<proteinExistence type="predicted"/>
<keyword evidence="2" id="KW-1185">Reference proteome</keyword>
<organism evidence="1 2">
    <name type="scientific">Acidocella aquatica</name>
    <dbReference type="NCBI Taxonomy" id="1922313"/>
    <lineage>
        <taxon>Bacteria</taxon>
        <taxon>Pseudomonadati</taxon>
        <taxon>Pseudomonadota</taxon>
        <taxon>Alphaproteobacteria</taxon>
        <taxon>Acetobacterales</taxon>
        <taxon>Acidocellaceae</taxon>
        <taxon>Acidocella</taxon>
    </lineage>
</organism>
<gene>
    <name evidence="1" type="ORF">GCM10010909_36210</name>
</gene>
<accession>A0ABQ6AFQ0</accession>
<dbReference type="RefSeq" id="WP_284259797.1">
    <property type="nucleotide sequence ID" value="NZ_BSOS01000099.1"/>
</dbReference>
<name>A0ABQ6AFQ0_9PROT</name>
<evidence type="ECO:0000313" key="1">
    <source>
        <dbReference type="EMBL" id="GLR68939.1"/>
    </source>
</evidence>
<protein>
    <recommendedName>
        <fullName evidence="3">Cell division protein FtsB</fullName>
    </recommendedName>
</protein>